<organism evidence="4 5">
    <name type="scientific">Antiquaquibacter soli</name>
    <dbReference type="NCBI Taxonomy" id="3064523"/>
    <lineage>
        <taxon>Bacteria</taxon>
        <taxon>Bacillati</taxon>
        <taxon>Actinomycetota</taxon>
        <taxon>Actinomycetes</taxon>
        <taxon>Micrococcales</taxon>
        <taxon>Microbacteriaceae</taxon>
        <taxon>Antiquaquibacter</taxon>
    </lineage>
</organism>
<dbReference type="EMBL" id="JAUQUB010000001">
    <property type="protein sequence ID" value="MDO7882529.1"/>
    <property type="molecule type" value="Genomic_DNA"/>
</dbReference>
<comment type="similarity">
    <text evidence="1 3">Belongs to the class-III pyridoxal-phosphate-dependent aminotransferase family.</text>
</comment>
<comment type="caution">
    <text evidence="4">The sequence shown here is derived from an EMBL/GenBank/DDBJ whole genome shotgun (WGS) entry which is preliminary data.</text>
</comment>
<evidence type="ECO:0000256" key="2">
    <source>
        <dbReference type="ARBA" id="ARBA00022898"/>
    </source>
</evidence>
<dbReference type="Gene3D" id="3.40.640.10">
    <property type="entry name" value="Type I PLP-dependent aspartate aminotransferase-like (Major domain)"/>
    <property type="match status" value="1"/>
</dbReference>
<evidence type="ECO:0000256" key="1">
    <source>
        <dbReference type="ARBA" id="ARBA00008954"/>
    </source>
</evidence>
<proteinExistence type="inferred from homology"/>
<dbReference type="InterPro" id="IPR015421">
    <property type="entry name" value="PyrdxlP-dep_Trfase_major"/>
</dbReference>
<sequence length="435" mass="46444">MSDNQLTYDLDRAHVFHSWSAQGSLTPLVIAGGAGCEVWDFDGTRYLDFSSQLVNTNIGHQHPKVIAAIKEQADTLATIAPATANLARGEAAKRILAKAGAHFGKVFFTNGGADANENAIRMARLTTGRDKILSTYRSYHGNTGAAIVATGDWRRVPNEFSRGHAHFFGPFEYRSEFWSDSPEQESERALHHLERVIQSEGANSIAGLIIETVPGTAGVLVPPPGYLEGVRALCDKYGIVLIFDEVMCGFGRTGEWFAWQGFGVVPDLITFAKGVNSGYVPVGGVIISESIANAFDAQVFPGGLTYSGHPLAAASIVAAIDAMDAEGIVENAATIGRDHLGPGLAALAAKHPLIGEVRGLGVFWALDLVDDPESRQPVSAGLVGDLKKALMERGLLPFTADNRIHVVPPCIVTPEEVERALGIYDEAFTAVEANL</sequence>
<reference evidence="4 5" key="1">
    <citation type="submission" date="2023-07" db="EMBL/GenBank/DDBJ databases">
        <title>Protaetiibacter sp. nov WY-16 isolated from soil.</title>
        <authorList>
            <person name="Liu B."/>
            <person name="Wan Y."/>
        </authorList>
    </citation>
    <scope>NUCLEOTIDE SEQUENCE [LARGE SCALE GENOMIC DNA]</scope>
    <source>
        <strain evidence="4 5">WY-16</strain>
    </source>
</reference>
<evidence type="ECO:0000313" key="5">
    <source>
        <dbReference type="Proteomes" id="UP001241072"/>
    </source>
</evidence>
<keyword evidence="4" id="KW-0808">Transferase</keyword>
<dbReference type="CDD" id="cd00610">
    <property type="entry name" value="OAT_like"/>
    <property type="match status" value="1"/>
</dbReference>
<dbReference type="Proteomes" id="UP001241072">
    <property type="component" value="Unassembled WGS sequence"/>
</dbReference>
<dbReference type="PANTHER" id="PTHR43094">
    <property type="entry name" value="AMINOTRANSFERASE"/>
    <property type="match status" value="1"/>
</dbReference>
<dbReference type="GO" id="GO:0008483">
    <property type="term" value="F:transaminase activity"/>
    <property type="evidence" value="ECO:0007669"/>
    <property type="project" value="UniProtKB-KW"/>
</dbReference>
<keyword evidence="4" id="KW-0032">Aminotransferase</keyword>
<keyword evidence="2 3" id="KW-0663">Pyridoxal phosphate</keyword>
<dbReference type="Pfam" id="PF00202">
    <property type="entry name" value="Aminotran_3"/>
    <property type="match status" value="1"/>
</dbReference>
<dbReference type="PANTHER" id="PTHR43094:SF1">
    <property type="entry name" value="AMINOTRANSFERASE CLASS-III"/>
    <property type="match status" value="1"/>
</dbReference>
<keyword evidence="5" id="KW-1185">Reference proteome</keyword>
<dbReference type="RefSeq" id="WP_305002904.1">
    <property type="nucleotide sequence ID" value="NZ_JAUQUB010000001.1"/>
</dbReference>
<dbReference type="Gene3D" id="3.90.1150.10">
    <property type="entry name" value="Aspartate Aminotransferase, domain 1"/>
    <property type="match status" value="1"/>
</dbReference>
<dbReference type="InterPro" id="IPR049704">
    <property type="entry name" value="Aminotrans_3_PPA_site"/>
</dbReference>
<evidence type="ECO:0000313" key="4">
    <source>
        <dbReference type="EMBL" id="MDO7882529.1"/>
    </source>
</evidence>
<dbReference type="NCBIfam" id="NF004718">
    <property type="entry name" value="PRK06062.1"/>
    <property type="match status" value="1"/>
</dbReference>
<dbReference type="InterPro" id="IPR015424">
    <property type="entry name" value="PyrdxlP-dep_Trfase"/>
</dbReference>
<dbReference type="InterPro" id="IPR015422">
    <property type="entry name" value="PyrdxlP-dep_Trfase_small"/>
</dbReference>
<evidence type="ECO:0000256" key="3">
    <source>
        <dbReference type="RuleBase" id="RU003560"/>
    </source>
</evidence>
<gene>
    <name evidence="4" type="ORF">Q5716_09865</name>
</gene>
<dbReference type="PROSITE" id="PS00600">
    <property type="entry name" value="AA_TRANSFER_CLASS_3"/>
    <property type="match status" value="1"/>
</dbReference>
<accession>A0ABT9BNB1</accession>
<dbReference type="SUPFAM" id="SSF53383">
    <property type="entry name" value="PLP-dependent transferases"/>
    <property type="match status" value="1"/>
</dbReference>
<dbReference type="InterPro" id="IPR005814">
    <property type="entry name" value="Aminotrans_3"/>
</dbReference>
<protein>
    <submittedName>
        <fullName evidence="4">Aspartate aminotransferase family protein</fullName>
    </submittedName>
</protein>
<name>A0ABT9BNB1_9MICO</name>